<reference evidence="2 3" key="1">
    <citation type="submission" date="2018-06" db="EMBL/GenBank/DDBJ databases">
        <title>Genomic Encyclopedia of Archaeal and Bacterial Type Strains, Phase II (KMG-II): from individual species to whole genera.</title>
        <authorList>
            <person name="Goeker M."/>
        </authorList>
    </citation>
    <scope>NUCLEOTIDE SEQUENCE [LARGE SCALE GENOMIC DNA]</scope>
    <source>
        <strain evidence="2 3">DSM 22686</strain>
    </source>
</reference>
<dbReference type="Proteomes" id="UP000249115">
    <property type="component" value="Unassembled WGS sequence"/>
</dbReference>
<dbReference type="EMBL" id="QKZU01000002">
    <property type="protein sequence ID" value="PZX60123.1"/>
    <property type="molecule type" value="Genomic_DNA"/>
</dbReference>
<keyword evidence="1" id="KW-0472">Membrane</keyword>
<protein>
    <submittedName>
        <fullName evidence="2">Uncharacterized protein</fullName>
    </submittedName>
</protein>
<accession>A0A2W7RGQ6</accession>
<name>A0A2W7RGQ6_9BACT</name>
<proteinExistence type="predicted"/>
<comment type="caution">
    <text evidence="2">The sequence shown here is derived from an EMBL/GenBank/DDBJ whole genome shotgun (WGS) entry which is preliminary data.</text>
</comment>
<gene>
    <name evidence="2" type="ORF">LV84_00392</name>
</gene>
<evidence type="ECO:0000313" key="2">
    <source>
        <dbReference type="EMBL" id="PZX60123.1"/>
    </source>
</evidence>
<feature type="transmembrane region" description="Helical" evidence="1">
    <location>
        <begin position="6"/>
        <end position="27"/>
    </location>
</feature>
<dbReference type="AlphaFoldDB" id="A0A2W7RGQ6"/>
<keyword evidence="1" id="KW-0812">Transmembrane</keyword>
<sequence length="46" mass="5270">MIDKVILMFIILILDCTFIKLSLGYGIPANVYSSVNQFDSELLVYR</sequence>
<evidence type="ECO:0000313" key="3">
    <source>
        <dbReference type="Proteomes" id="UP000249115"/>
    </source>
</evidence>
<evidence type="ECO:0000256" key="1">
    <source>
        <dbReference type="SAM" id="Phobius"/>
    </source>
</evidence>
<keyword evidence="1" id="KW-1133">Transmembrane helix</keyword>
<organism evidence="2 3">
    <name type="scientific">Algoriphagus ratkowskyi</name>
    <dbReference type="NCBI Taxonomy" id="57028"/>
    <lineage>
        <taxon>Bacteria</taxon>
        <taxon>Pseudomonadati</taxon>
        <taxon>Bacteroidota</taxon>
        <taxon>Cytophagia</taxon>
        <taxon>Cytophagales</taxon>
        <taxon>Cyclobacteriaceae</taxon>
        <taxon>Algoriphagus</taxon>
    </lineage>
</organism>